<keyword evidence="7" id="KW-0028">Amino-acid biosynthesis</keyword>
<evidence type="ECO:0000256" key="6">
    <source>
        <dbReference type="ARBA" id="ARBA00022840"/>
    </source>
</evidence>
<comment type="similarity">
    <text evidence="1 7">Belongs to the methylthioribose kinase family.</text>
</comment>
<dbReference type="InterPro" id="IPR009212">
    <property type="entry name" value="Methylthioribose_kinase"/>
</dbReference>
<dbReference type="EC" id="2.7.1.100" evidence="7"/>
<accession>A0A0V8JCC5</accession>
<dbReference type="PANTHER" id="PTHR34273">
    <property type="entry name" value="METHYLTHIORIBOSE KINASE"/>
    <property type="match status" value="1"/>
</dbReference>
<dbReference type="RefSeq" id="WP_061968882.1">
    <property type="nucleotide sequence ID" value="NZ_FMAV01000001.1"/>
</dbReference>
<evidence type="ECO:0000256" key="4">
    <source>
        <dbReference type="ARBA" id="ARBA00022741"/>
    </source>
</evidence>
<dbReference type="SUPFAM" id="SSF56112">
    <property type="entry name" value="Protein kinase-like (PK-like)"/>
    <property type="match status" value="1"/>
</dbReference>
<protein>
    <recommendedName>
        <fullName evidence="7">Methylthioribose kinase</fullName>
        <shortName evidence="7">MTR kinase</shortName>
        <ecNumber evidence="7">2.7.1.100</ecNumber>
    </recommendedName>
</protein>
<proteinExistence type="inferred from homology"/>
<keyword evidence="10" id="KW-1185">Reference proteome</keyword>
<gene>
    <name evidence="7 9" type="primary">mtnK</name>
    <name evidence="9" type="ORF">AS030_04530</name>
</gene>
<dbReference type="OrthoDB" id="9777791at2"/>
<dbReference type="GO" id="GO:0019509">
    <property type="term" value="P:L-methionine salvage from methylthioadenosine"/>
    <property type="evidence" value="ECO:0007669"/>
    <property type="project" value="UniProtKB-UniRule"/>
</dbReference>
<comment type="subunit">
    <text evidence="2 7">Homodimer.</text>
</comment>
<dbReference type="PANTHER" id="PTHR34273:SF2">
    <property type="entry name" value="METHYLTHIORIBOSE KINASE"/>
    <property type="match status" value="1"/>
</dbReference>
<dbReference type="InterPro" id="IPR002575">
    <property type="entry name" value="Aminoglycoside_PTrfase"/>
</dbReference>
<comment type="caution">
    <text evidence="9">The sequence shown here is derived from an EMBL/GenBank/DDBJ whole genome shotgun (WGS) entry which is preliminary data.</text>
</comment>
<comment type="function">
    <text evidence="7">Catalyzes the phosphorylation of methylthioribose into methylthioribose-1-phosphate.</text>
</comment>
<sequence length="403" mass="45928">MATSTKQAYTPLNEQTVIELSQKLGLFSDYRSIEVNEIGDGNLNLVFRLVEPSTQKSVIIKQALPYAKVVGESWPLTLDRARIESDSLKKFAEFASEHVPQVLYTNNDLAVTVMEDLSSHVILRKGLIDGVTYPNLAQHIGTFIAKNLFYTSDFYLHPFEKKRLVQQFTNPELCKITEDLVFTDPFYDIETNDYPAELQDAVSELWNDSALRNKAARLKLKFLTHAEALLHGDLHSGSIFVTEESTKVIDSEFAYYGPQGFDIAHFFANIAMNHIAQRAHIKDGEKRAEYQLYLSGLIRDTWITFTDTYKELWRNEGVELATKLPGFEDEVLESIFTDMVGFAGCEVIRRTIGLAHVADLDSIADFDEQIILKKKALKLGRDWIKNKQRIKNIEEFITSIRSV</sequence>
<dbReference type="UniPathway" id="UPA00904">
    <property type="reaction ID" value="UER00872"/>
</dbReference>
<dbReference type="PIRSF" id="PIRSF031134">
    <property type="entry name" value="MTRK"/>
    <property type="match status" value="1"/>
</dbReference>
<evidence type="ECO:0000256" key="5">
    <source>
        <dbReference type="ARBA" id="ARBA00022777"/>
    </source>
</evidence>
<feature type="domain" description="Aminoglycoside phosphotransferase" evidence="8">
    <location>
        <begin position="35"/>
        <end position="270"/>
    </location>
</feature>
<keyword evidence="4 7" id="KW-0547">Nucleotide-binding</keyword>
<keyword evidence="7" id="KW-0486">Methionine biosynthesis</keyword>
<keyword evidence="3 7" id="KW-0808">Transferase</keyword>
<dbReference type="AlphaFoldDB" id="A0A0V8JCC5"/>
<evidence type="ECO:0000256" key="1">
    <source>
        <dbReference type="ARBA" id="ARBA00010165"/>
    </source>
</evidence>
<feature type="binding site" evidence="7">
    <location>
        <position position="233"/>
    </location>
    <ligand>
        <name>substrate</name>
    </ligand>
</feature>
<dbReference type="Gene3D" id="3.90.1200.10">
    <property type="match status" value="1"/>
</dbReference>
<evidence type="ECO:0000256" key="2">
    <source>
        <dbReference type="ARBA" id="ARBA00011738"/>
    </source>
</evidence>
<dbReference type="InterPro" id="IPR011009">
    <property type="entry name" value="Kinase-like_dom_sf"/>
</dbReference>
<comment type="caution">
    <text evidence="7">Lacks conserved residue(s) required for the propagation of feature annotation.</text>
</comment>
<dbReference type="EMBL" id="LNQN01000001">
    <property type="protein sequence ID" value="KSU84799.1"/>
    <property type="molecule type" value="Genomic_DNA"/>
</dbReference>
<dbReference type="NCBIfam" id="TIGR01767">
    <property type="entry name" value="MTRK"/>
    <property type="match status" value="1"/>
</dbReference>
<dbReference type="GO" id="GO:0046522">
    <property type="term" value="F:S-methyl-5-thioribose kinase activity"/>
    <property type="evidence" value="ECO:0007669"/>
    <property type="project" value="UniProtKB-UniRule"/>
</dbReference>
<reference evidence="9 10" key="1">
    <citation type="journal article" date="2014" name="Antonie Van Leeuwenhoek">
        <title>Fictibacillus enclensis sp. nov., isolated from marine sediment.</title>
        <authorList>
            <person name="Dastager S.G."/>
            <person name="Mawlankar R."/>
            <person name="Srinivasan K."/>
            <person name="Tang S.K."/>
            <person name="Lee J.C."/>
            <person name="Ramana V.V."/>
            <person name="Shouche Y.S."/>
        </authorList>
    </citation>
    <scope>NUCLEOTIDE SEQUENCE [LARGE SCALE GENOMIC DNA]</scope>
    <source>
        <strain evidence="9 10">NIO-1003</strain>
    </source>
</reference>
<feature type="binding site" evidence="7">
    <location>
        <begin position="115"/>
        <end position="117"/>
    </location>
    <ligand>
        <name>ATP</name>
        <dbReference type="ChEBI" id="CHEBI:30616"/>
    </ligand>
</feature>
<comment type="catalytic activity">
    <reaction evidence="7">
        <text>5-(methylsulfanyl)-D-ribose + ATP = 5-(methylsulfanyl)-alpha-D-ribose 1-phosphate + ADP + H(+)</text>
        <dbReference type="Rhea" id="RHEA:22312"/>
        <dbReference type="ChEBI" id="CHEBI:15378"/>
        <dbReference type="ChEBI" id="CHEBI:30616"/>
        <dbReference type="ChEBI" id="CHEBI:58533"/>
        <dbReference type="ChEBI" id="CHEBI:78440"/>
        <dbReference type="ChEBI" id="CHEBI:456216"/>
        <dbReference type="EC" id="2.7.1.100"/>
    </reaction>
</comment>
<evidence type="ECO:0000259" key="8">
    <source>
        <dbReference type="Pfam" id="PF01636"/>
    </source>
</evidence>
<evidence type="ECO:0000256" key="3">
    <source>
        <dbReference type="ARBA" id="ARBA00022679"/>
    </source>
</evidence>
<keyword evidence="6 7" id="KW-0067">ATP-binding</keyword>
<evidence type="ECO:0000256" key="7">
    <source>
        <dbReference type="HAMAP-Rule" id="MF_01683"/>
    </source>
</evidence>
<name>A0A0V8JCC5_9BACL</name>
<dbReference type="Proteomes" id="UP000054099">
    <property type="component" value="Unassembled WGS sequence"/>
</dbReference>
<dbReference type="Pfam" id="PF01636">
    <property type="entry name" value="APH"/>
    <property type="match status" value="1"/>
</dbReference>
<dbReference type="HAMAP" id="MF_01683">
    <property type="entry name" value="Salvage_MtnK"/>
    <property type="match status" value="1"/>
</dbReference>
<comment type="pathway">
    <text evidence="7">Amino-acid biosynthesis; L-methionine biosynthesis via salvage pathway; S-methyl-5-thio-alpha-D-ribose 1-phosphate from S-methyl-5'-thioadenosine (hydrolase route): step 2/2.</text>
</comment>
<keyword evidence="5 7" id="KW-0418">Kinase</keyword>
<feature type="binding site" evidence="7">
    <location>
        <position position="61"/>
    </location>
    <ligand>
        <name>ATP</name>
        <dbReference type="ChEBI" id="CHEBI:30616"/>
    </ligand>
</feature>
<feature type="binding site" evidence="7">
    <location>
        <position position="44"/>
    </location>
    <ligand>
        <name>ATP</name>
        <dbReference type="ChEBI" id="CHEBI:30616"/>
    </ligand>
</feature>
<dbReference type="Gene3D" id="3.30.200.20">
    <property type="entry name" value="Phosphorylase Kinase, domain 1"/>
    <property type="match status" value="1"/>
</dbReference>
<evidence type="ECO:0000313" key="10">
    <source>
        <dbReference type="Proteomes" id="UP000054099"/>
    </source>
</evidence>
<organism evidence="9 10">
    <name type="scientific">Fictibacillus enclensis</name>
    <dbReference type="NCBI Taxonomy" id="1017270"/>
    <lineage>
        <taxon>Bacteria</taxon>
        <taxon>Bacillati</taxon>
        <taxon>Bacillota</taxon>
        <taxon>Bacilli</taxon>
        <taxon>Bacillales</taxon>
        <taxon>Fictibacillaceae</taxon>
        <taxon>Fictibacillus</taxon>
    </lineage>
</organism>
<feature type="binding site" evidence="7">
    <location>
        <position position="349"/>
    </location>
    <ligand>
        <name>substrate</name>
    </ligand>
</feature>
<dbReference type="GO" id="GO:0005524">
    <property type="term" value="F:ATP binding"/>
    <property type="evidence" value="ECO:0007669"/>
    <property type="project" value="UniProtKB-UniRule"/>
</dbReference>
<evidence type="ECO:0000313" key="9">
    <source>
        <dbReference type="EMBL" id="KSU84799.1"/>
    </source>
</evidence>